<dbReference type="AlphaFoldDB" id="A0A645FXA8"/>
<dbReference type="Gene3D" id="3.30.420.270">
    <property type="match status" value="1"/>
</dbReference>
<dbReference type="EMBL" id="VSSQ01065544">
    <property type="protein sequence ID" value="MPN18259.1"/>
    <property type="molecule type" value="Genomic_DNA"/>
</dbReference>
<dbReference type="InterPro" id="IPR003400">
    <property type="entry name" value="ExbD"/>
</dbReference>
<protein>
    <recommendedName>
        <fullName evidence="7">Biopolymer transport protein ExbD</fullName>
    </recommendedName>
</protein>
<evidence type="ECO:0000256" key="1">
    <source>
        <dbReference type="ARBA" id="ARBA00004162"/>
    </source>
</evidence>
<evidence type="ECO:0000313" key="6">
    <source>
        <dbReference type="EMBL" id="MPN18259.1"/>
    </source>
</evidence>
<keyword evidence="3" id="KW-0812">Transmembrane</keyword>
<dbReference type="GO" id="GO:0022857">
    <property type="term" value="F:transmembrane transporter activity"/>
    <property type="evidence" value="ECO:0007669"/>
    <property type="project" value="InterPro"/>
</dbReference>
<comment type="subcellular location">
    <subcellularLocation>
        <location evidence="1">Cell membrane</location>
        <topology evidence="1">Single-pass membrane protein</topology>
    </subcellularLocation>
</comment>
<proteinExistence type="predicted"/>
<keyword evidence="2" id="KW-1003">Cell membrane</keyword>
<keyword evidence="5" id="KW-0472">Membrane</keyword>
<organism evidence="6">
    <name type="scientific">bioreactor metagenome</name>
    <dbReference type="NCBI Taxonomy" id="1076179"/>
    <lineage>
        <taxon>unclassified sequences</taxon>
        <taxon>metagenomes</taxon>
        <taxon>ecological metagenomes</taxon>
    </lineage>
</organism>
<evidence type="ECO:0008006" key="7">
    <source>
        <dbReference type="Google" id="ProtNLM"/>
    </source>
</evidence>
<evidence type="ECO:0000256" key="2">
    <source>
        <dbReference type="ARBA" id="ARBA00022475"/>
    </source>
</evidence>
<dbReference type="GO" id="GO:0005886">
    <property type="term" value="C:plasma membrane"/>
    <property type="evidence" value="ECO:0007669"/>
    <property type="project" value="UniProtKB-SubCell"/>
</dbReference>
<sequence>MAIKRRAKVEMNFSMSSMTDLVFLLLIFFLITSTLVNPNALKLLLPKSTNQVNTKPEVSISIKHYVESNTFLYHVNGEQTPVPFSQIEPLVQAALQGTEDPTVSLHVDRTVPMEQVVNVMNIAKRNQYRIILATAPE</sequence>
<gene>
    <name evidence="6" type="ORF">SDC9_165619</name>
</gene>
<comment type="caution">
    <text evidence="6">The sequence shown here is derived from an EMBL/GenBank/DDBJ whole genome shotgun (WGS) entry which is preliminary data.</text>
</comment>
<evidence type="ECO:0000256" key="3">
    <source>
        <dbReference type="ARBA" id="ARBA00022692"/>
    </source>
</evidence>
<reference evidence="6" key="1">
    <citation type="submission" date="2019-08" db="EMBL/GenBank/DDBJ databases">
        <authorList>
            <person name="Kucharzyk K."/>
            <person name="Murdoch R.W."/>
            <person name="Higgins S."/>
            <person name="Loffler F."/>
        </authorList>
    </citation>
    <scope>NUCLEOTIDE SEQUENCE</scope>
</reference>
<evidence type="ECO:0000256" key="5">
    <source>
        <dbReference type="ARBA" id="ARBA00023136"/>
    </source>
</evidence>
<evidence type="ECO:0000256" key="4">
    <source>
        <dbReference type="ARBA" id="ARBA00022989"/>
    </source>
</evidence>
<dbReference type="Pfam" id="PF02472">
    <property type="entry name" value="ExbD"/>
    <property type="match status" value="1"/>
</dbReference>
<name>A0A645FXA8_9ZZZZ</name>
<accession>A0A645FXA8</accession>
<dbReference type="PANTHER" id="PTHR30558">
    <property type="entry name" value="EXBD MEMBRANE COMPONENT OF PMF-DRIVEN MACROMOLECULE IMPORT SYSTEM"/>
    <property type="match status" value="1"/>
</dbReference>
<keyword evidence="4" id="KW-1133">Transmembrane helix</keyword>